<dbReference type="KEGG" id="bvc:CEP68_02110"/>
<evidence type="ECO:0000313" key="1">
    <source>
        <dbReference type="EMBL" id="ASE38392.1"/>
    </source>
</evidence>
<evidence type="ECO:0000313" key="2">
    <source>
        <dbReference type="Proteomes" id="UP000197050"/>
    </source>
</evidence>
<name>A0A1Z3U563_BREVE</name>
<dbReference type="EMBL" id="CP022048">
    <property type="protein sequence ID" value="ASE38392.1"/>
    <property type="molecule type" value="Genomic_DNA"/>
</dbReference>
<protein>
    <submittedName>
        <fullName evidence="1">Uncharacterized protein</fullName>
    </submittedName>
</protein>
<reference evidence="2" key="1">
    <citation type="submission" date="2017-06" db="EMBL/GenBank/DDBJ databases">
        <title>FDA dAtabase for Regulatory Grade micrObial Sequences (FDA-ARGOS): Supporting development and validation of Infectious Disease Dx tests.</title>
        <authorList>
            <person name="Minogue T."/>
            <person name="Wolcott M."/>
            <person name="Wasieloski L."/>
            <person name="Aguilar W."/>
            <person name="Moore D."/>
            <person name="Tallon L."/>
            <person name="Sadzewicz L."/>
            <person name="Sengamalay N."/>
            <person name="Ott S."/>
            <person name="Godinez A."/>
            <person name="Nagaraj S."/>
            <person name="Nadendla S."/>
            <person name="Geyer C."/>
            <person name="Sichtig H."/>
        </authorList>
    </citation>
    <scope>NUCLEOTIDE SEQUENCE [LARGE SCALE GENOMIC DNA]</scope>
    <source>
        <strain evidence="2">FDAARGOS_289</strain>
    </source>
</reference>
<sequence length="130" mass="13429">MTTPQIDTAPPSSPFAADDAATTAGRVADLLIRLERAAPRLPTLTPIADLHPLHDGTGEVFVMATVFLSLDDGQGSGKSRAPFALHELRLAADCLDHDPPFPAAPSLAPALRTAAASAATAALLLQRSLT</sequence>
<dbReference type="AlphaFoldDB" id="A0A1Z3U563"/>
<dbReference type="GeneID" id="34014257"/>
<dbReference type="Proteomes" id="UP000197050">
    <property type="component" value="Chromosome"/>
</dbReference>
<proteinExistence type="predicted"/>
<accession>A0A1Z3U563</accession>
<organism evidence="1 2">
    <name type="scientific">Brevundimonas vesicularis</name>
    <name type="common">Pseudomonas vesicularis</name>
    <dbReference type="NCBI Taxonomy" id="41276"/>
    <lineage>
        <taxon>Bacteria</taxon>
        <taxon>Pseudomonadati</taxon>
        <taxon>Pseudomonadota</taxon>
        <taxon>Alphaproteobacteria</taxon>
        <taxon>Caulobacterales</taxon>
        <taxon>Caulobacteraceae</taxon>
        <taxon>Brevundimonas</taxon>
    </lineage>
</organism>
<gene>
    <name evidence="1" type="ORF">CEP68_02110</name>
</gene>
<dbReference type="RefSeq" id="WP_088582204.1">
    <property type="nucleotide sequence ID" value="NZ_CP022048.2"/>
</dbReference>